<feature type="signal peptide" evidence="1">
    <location>
        <begin position="1"/>
        <end position="15"/>
    </location>
</feature>
<feature type="non-terminal residue" evidence="2">
    <location>
        <position position="89"/>
    </location>
</feature>
<sequence length="89" mass="9559">MRGFLLLSLVAVAIAIKCGVSNVRPNLAAGAMIPAARFNRSVQTGQAITGSQEATAYSWPWQGIVCVLDWFGDCSWQCSATIVGERWAI</sequence>
<protein>
    <submittedName>
        <fullName evidence="2">Uncharacterized protein</fullName>
    </submittedName>
</protein>
<organism evidence="2 3">
    <name type="scientific">Pristionchus mayeri</name>
    <dbReference type="NCBI Taxonomy" id="1317129"/>
    <lineage>
        <taxon>Eukaryota</taxon>
        <taxon>Metazoa</taxon>
        <taxon>Ecdysozoa</taxon>
        <taxon>Nematoda</taxon>
        <taxon>Chromadorea</taxon>
        <taxon>Rhabditida</taxon>
        <taxon>Rhabditina</taxon>
        <taxon>Diplogasteromorpha</taxon>
        <taxon>Diplogasteroidea</taxon>
        <taxon>Neodiplogasteridae</taxon>
        <taxon>Pristionchus</taxon>
    </lineage>
</organism>
<evidence type="ECO:0000313" key="2">
    <source>
        <dbReference type="EMBL" id="GMR52651.1"/>
    </source>
</evidence>
<accession>A0AAN5I6W3</accession>
<dbReference type="SUPFAM" id="SSF50494">
    <property type="entry name" value="Trypsin-like serine proteases"/>
    <property type="match status" value="1"/>
</dbReference>
<dbReference type="AlphaFoldDB" id="A0AAN5I6W3"/>
<feature type="chain" id="PRO_5042909041" evidence="1">
    <location>
        <begin position="16"/>
        <end position="89"/>
    </location>
</feature>
<comment type="caution">
    <text evidence="2">The sequence shown here is derived from an EMBL/GenBank/DDBJ whole genome shotgun (WGS) entry which is preliminary data.</text>
</comment>
<evidence type="ECO:0000256" key="1">
    <source>
        <dbReference type="SAM" id="SignalP"/>
    </source>
</evidence>
<dbReference type="InterPro" id="IPR009003">
    <property type="entry name" value="Peptidase_S1_PA"/>
</dbReference>
<dbReference type="Proteomes" id="UP001328107">
    <property type="component" value="Unassembled WGS sequence"/>
</dbReference>
<reference evidence="3" key="1">
    <citation type="submission" date="2022-10" db="EMBL/GenBank/DDBJ databases">
        <title>Genome assembly of Pristionchus species.</title>
        <authorList>
            <person name="Yoshida K."/>
            <person name="Sommer R.J."/>
        </authorList>
    </citation>
    <scope>NUCLEOTIDE SEQUENCE [LARGE SCALE GENOMIC DNA]</scope>
    <source>
        <strain evidence="3">RS5460</strain>
    </source>
</reference>
<evidence type="ECO:0000313" key="3">
    <source>
        <dbReference type="Proteomes" id="UP001328107"/>
    </source>
</evidence>
<keyword evidence="1" id="KW-0732">Signal</keyword>
<proteinExistence type="predicted"/>
<gene>
    <name evidence="2" type="ORF">PMAYCL1PPCAC_22846</name>
</gene>
<dbReference type="EMBL" id="BTRK01000005">
    <property type="protein sequence ID" value="GMR52651.1"/>
    <property type="molecule type" value="Genomic_DNA"/>
</dbReference>
<name>A0AAN5I6W3_9BILA</name>
<keyword evidence="3" id="KW-1185">Reference proteome</keyword>